<dbReference type="Gene3D" id="1.10.287.1080">
    <property type="entry name" value="MazG-like"/>
    <property type="match status" value="1"/>
</dbReference>
<comment type="catalytic activity">
    <reaction evidence="1">
        <text>1-(5-phospho-beta-D-ribosyl)-5'-AMP + H2O = 1-(5-phospho-beta-D-ribosyl)-5-[(5-phospho-beta-D-ribosylamino)methylideneamino]imidazole-4-carboxamide</text>
        <dbReference type="Rhea" id="RHEA:20049"/>
        <dbReference type="ChEBI" id="CHEBI:15377"/>
        <dbReference type="ChEBI" id="CHEBI:58435"/>
        <dbReference type="ChEBI" id="CHEBI:59457"/>
        <dbReference type="EC" id="3.5.4.19"/>
    </reaction>
</comment>
<evidence type="ECO:0000256" key="17">
    <source>
        <dbReference type="ARBA" id="ARBA00022840"/>
    </source>
</evidence>
<evidence type="ECO:0000256" key="5">
    <source>
        <dbReference type="ARBA" id="ARBA00005169"/>
    </source>
</evidence>
<evidence type="ECO:0000256" key="13">
    <source>
        <dbReference type="ARBA" id="ARBA00022723"/>
    </source>
</evidence>
<dbReference type="GO" id="GO:0004636">
    <property type="term" value="F:phosphoribosyl-ATP diphosphatase activity"/>
    <property type="evidence" value="ECO:0007669"/>
    <property type="project" value="UniProtKB-EC"/>
</dbReference>
<dbReference type="FunFam" id="1.20.5.1300:FF:000002">
    <property type="entry name" value="Histidinol dehydrogenase, chloroplastic"/>
    <property type="match status" value="1"/>
</dbReference>
<dbReference type="FunFam" id="3.40.50.1980:FF:000001">
    <property type="entry name" value="Histidinol dehydrogenase"/>
    <property type="match status" value="1"/>
</dbReference>
<evidence type="ECO:0000256" key="21">
    <source>
        <dbReference type="ARBA" id="ARBA00023268"/>
    </source>
</evidence>
<dbReference type="AlphaFoldDB" id="A0A177TDF5"/>
<comment type="pathway">
    <text evidence="6">Amino-acid biosynthesis; L-histidine biosynthesis; L-histidine from 5-phospho-alpha-D-ribose 1-diphosphate: step 2/9.</text>
</comment>
<dbReference type="Pfam" id="PF01503">
    <property type="entry name" value="PRA-PH"/>
    <property type="match status" value="1"/>
</dbReference>
<dbReference type="Proteomes" id="UP000077521">
    <property type="component" value="Unassembled WGS sequence"/>
</dbReference>
<dbReference type="PANTHER" id="PTHR21256:SF2">
    <property type="entry name" value="HISTIDINE BIOSYNTHESIS TRIFUNCTIONAL PROTEIN"/>
    <property type="match status" value="1"/>
</dbReference>
<evidence type="ECO:0000256" key="6">
    <source>
        <dbReference type="ARBA" id="ARBA00005204"/>
    </source>
</evidence>
<dbReference type="Pfam" id="PF01502">
    <property type="entry name" value="PRA-CH"/>
    <property type="match status" value="1"/>
</dbReference>
<dbReference type="PANTHER" id="PTHR21256">
    <property type="entry name" value="HISTIDINOL DEHYDROGENASE HDH"/>
    <property type="match status" value="1"/>
</dbReference>
<evidence type="ECO:0000256" key="10">
    <source>
        <dbReference type="ARBA" id="ARBA00012965"/>
    </source>
</evidence>
<dbReference type="EC" id="1.1.1.23" evidence="10"/>
<keyword evidence="21" id="KW-0511">Multifunctional enzyme</keyword>
<organism evidence="26 27">
    <name type="scientific">Tilletia indica</name>
    <dbReference type="NCBI Taxonomy" id="43049"/>
    <lineage>
        <taxon>Eukaryota</taxon>
        <taxon>Fungi</taxon>
        <taxon>Dikarya</taxon>
        <taxon>Basidiomycota</taxon>
        <taxon>Ustilaginomycotina</taxon>
        <taxon>Exobasidiomycetes</taxon>
        <taxon>Tilletiales</taxon>
        <taxon>Tilletiaceae</taxon>
        <taxon>Tilletia</taxon>
    </lineage>
</organism>
<dbReference type="EC" id="3.5.4.19" evidence="9"/>
<dbReference type="SUPFAM" id="SSF101386">
    <property type="entry name" value="all-alpha NTP pyrophosphatases"/>
    <property type="match status" value="1"/>
</dbReference>
<keyword evidence="24" id="KW-0732">Signal</keyword>
<dbReference type="SUPFAM" id="SSF141734">
    <property type="entry name" value="HisI-like"/>
    <property type="match status" value="1"/>
</dbReference>
<dbReference type="Gene3D" id="1.20.5.1300">
    <property type="match status" value="1"/>
</dbReference>
<evidence type="ECO:0000256" key="9">
    <source>
        <dbReference type="ARBA" id="ARBA00012721"/>
    </source>
</evidence>
<dbReference type="InterPro" id="IPR016161">
    <property type="entry name" value="Ald_DH/histidinol_DH"/>
</dbReference>
<feature type="domain" description="Phosphoribosyl-AMP cyclohydrolase" evidence="25">
    <location>
        <begin position="247"/>
        <end position="321"/>
    </location>
</feature>
<reference evidence="26" key="2">
    <citation type="journal article" date="2019" name="IMA Fungus">
        <title>Genome sequencing and comparison of five Tilletia species to identify candidate genes for the detection of regulated species infecting wheat.</title>
        <authorList>
            <person name="Nguyen H.D.T."/>
            <person name="Sultana T."/>
            <person name="Kesanakurti P."/>
            <person name="Hambleton S."/>
        </authorList>
    </citation>
    <scope>NUCLEOTIDE SEQUENCE</scope>
    <source>
        <strain evidence="26">DAOMC 236416</strain>
    </source>
</reference>
<evidence type="ECO:0000256" key="15">
    <source>
        <dbReference type="ARBA" id="ARBA00022801"/>
    </source>
</evidence>
<protein>
    <recommendedName>
        <fullName evidence="11">Histidine biosynthesis trifunctional protein</fullName>
        <ecNumber evidence="10">1.1.1.23</ecNumber>
        <ecNumber evidence="9">3.5.4.19</ecNumber>
        <ecNumber evidence="8">3.6.1.31</ecNumber>
    </recommendedName>
</protein>
<evidence type="ECO:0000256" key="14">
    <source>
        <dbReference type="ARBA" id="ARBA00022741"/>
    </source>
</evidence>
<dbReference type="GO" id="GO:0004399">
    <property type="term" value="F:histidinol dehydrogenase activity"/>
    <property type="evidence" value="ECO:0007669"/>
    <property type="project" value="UniProtKB-EC"/>
</dbReference>
<dbReference type="UniPathway" id="UPA00031">
    <property type="reaction ID" value="UER00007"/>
</dbReference>
<comment type="cofactor">
    <cofactor evidence="3">
        <name>Zn(2+)</name>
        <dbReference type="ChEBI" id="CHEBI:29105"/>
    </cofactor>
</comment>
<dbReference type="PIRSF" id="PIRSF001257">
    <property type="entry name" value="His_trifunctional"/>
    <property type="match status" value="1"/>
</dbReference>
<evidence type="ECO:0000256" key="12">
    <source>
        <dbReference type="ARBA" id="ARBA00022605"/>
    </source>
</evidence>
<dbReference type="InterPro" id="IPR021130">
    <property type="entry name" value="PRib-ATP_PPHydrolase-like"/>
</dbReference>
<dbReference type="InterPro" id="IPR038019">
    <property type="entry name" value="PRib_AMP_CycHydrolase_sf"/>
</dbReference>
<keyword evidence="17" id="KW-0067">ATP-binding</keyword>
<comment type="pathway">
    <text evidence="5">Amino-acid biosynthesis; L-histidine biosynthesis; L-histidine from 5-phospho-alpha-D-ribose 1-diphosphate: step 3/9.</text>
</comment>
<evidence type="ECO:0000256" key="3">
    <source>
        <dbReference type="ARBA" id="ARBA00001947"/>
    </source>
</evidence>
<comment type="pathway">
    <text evidence="4">Amino-acid biosynthesis; L-histidine biosynthesis; L-histidine from 5-phospho-alpha-D-ribose 1-diphosphate: step 9/9.</text>
</comment>
<evidence type="ECO:0000256" key="8">
    <source>
        <dbReference type="ARBA" id="ARBA00012414"/>
    </source>
</evidence>
<dbReference type="FunFam" id="1.10.287.1080:FF:000002">
    <property type="entry name" value="Histidine biosynthesis bifunctional protein HisIE"/>
    <property type="match status" value="1"/>
</dbReference>
<comment type="catalytic activity">
    <reaction evidence="2">
        <text>1-(5-phospho-beta-D-ribosyl)-ATP + H2O = 1-(5-phospho-beta-D-ribosyl)-5'-AMP + diphosphate + H(+)</text>
        <dbReference type="Rhea" id="RHEA:22828"/>
        <dbReference type="ChEBI" id="CHEBI:15377"/>
        <dbReference type="ChEBI" id="CHEBI:15378"/>
        <dbReference type="ChEBI" id="CHEBI:33019"/>
        <dbReference type="ChEBI" id="CHEBI:59457"/>
        <dbReference type="ChEBI" id="CHEBI:73183"/>
        <dbReference type="EC" id="3.6.1.31"/>
    </reaction>
</comment>
<evidence type="ECO:0000256" key="4">
    <source>
        <dbReference type="ARBA" id="ARBA00004940"/>
    </source>
</evidence>
<dbReference type="NCBIfam" id="TIGR03188">
    <property type="entry name" value="histidine_hisI"/>
    <property type="match status" value="1"/>
</dbReference>
<feature type="region of interest" description="Disordered" evidence="23">
    <location>
        <begin position="438"/>
        <end position="459"/>
    </location>
</feature>
<evidence type="ECO:0000259" key="25">
    <source>
        <dbReference type="Pfam" id="PF01502"/>
    </source>
</evidence>
<dbReference type="SUPFAM" id="SSF53720">
    <property type="entry name" value="ALDH-like"/>
    <property type="match status" value="1"/>
</dbReference>
<keyword evidence="20" id="KW-0368">Histidine biosynthesis</keyword>
<dbReference type="EMBL" id="LWDF02000618">
    <property type="protein sequence ID" value="KAE8244592.1"/>
    <property type="molecule type" value="Genomic_DNA"/>
</dbReference>
<keyword evidence="16" id="KW-0862">Zinc</keyword>
<dbReference type="NCBIfam" id="TIGR00069">
    <property type="entry name" value="hisD"/>
    <property type="match status" value="1"/>
</dbReference>
<dbReference type="InterPro" id="IPR012131">
    <property type="entry name" value="Hstdl_DH"/>
</dbReference>
<evidence type="ECO:0000256" key="7">
    <source>
        <dbReference type="ARBA" id="ARBA00008260"/>
    </source>
</evidence>
<evidence type="ECO:0000256" key="23">
    <source>
        <dbReference type="SAM" id="MobiDB-lite"/>
    </source>
</evidence>
<keyword evidence="15" id="KW-0378">Hydrolase</keyword>
<keyword evidence="18" id="KW-0560">Oxidoreductase</keyword>
<evidence type="ECO:0000256" key="2">
    <source>
        <dbReference type="ARBA" id="ARBA00001460"/>
    </source>
</evidence>
<comment type="caution">
    <text evidence="26">The sequence shown here is derived from an EMBL/GenBank/DDBJ whole genome shotgun (WGS) entry which is preliminary data.</text>
</comment>
<dbReference type="Gene3D" id="3.10.20.810">
    <property type="entry name" value="Phosphoribosyl-AMP cyclohydrolase"/>
    <property type="match status" value="1"/>
</dbReference>
<dbReference type="Pfam" id="PF00815">
    <property type="entry name" value="Histidinol_dh"/>
    <property type="match status" value="1"/>
</dbReference>
<feature type="signal peptide" evidence="24">
    <location>
        <begin position="1"/>
        <end position="15"/>
    </location>
</feature>
<dbReference type="InterPro" id="IPR008179">
    <property type="entry name" value="HisE"/>
</dbReference>
<proteinExistence type="inferred from homology"/>
<keyword evidence="19" id="KW-0520">NAD</keyword>
<keyword evidence="12" id="KW-0028">Amino-acid biosynthesis</keyword>
<feature type="chain" id="PRO_5044292188" description="Histidine biosynthesis trifunctional protein" evidence="24">
    <location>
        <begin position="16"/>
        <end position="939"/>
    </location>
</feature>
<evidence type="ECO:0000256" key="1">
    <source>
        <dbReference type="ARBA" id="ARBA00000024"/>
    </source>
</evidence>
<sequence length="939" mass="99009">MVLSTSALLPVFAAGDSLPAASSALWTAISRTATPVLLPLETVTSATSSAALPPSYIVQLPSGASIDPASAITLLNNGAEAILLTDISEETISQLGLPPDRIILSITPETATPLSELAASIAGVYITLPETLTIQDAQTAQIVAQYTELLDVKNTGKPVYVATKSSPSSSSSAAPAPTIDDVKLLASQAATLVVPYSALSISEGEPAASASTLDFVSAFFSPLTSDRADGLFPTLVVAAPSSSSLGLVYSSLPSLRACVFSGEATYQSRTRGLWRKGATSGATQQVVRVRVDCDSDAVEITVRQRQGTGFCHLAKTRTSCFGAREGLAKLEETLLARIQDAPEGSYTQRLFREPELLAAKLREETAELIEAKDSEPEHVAFEAADLLYFALVRCVRAGVGLEDIERSLDVKARKVSRRKGDAKAQFIVPAPIEKAAATTETEATPIKAPAQKPQAAEADESVPIKITSYTADDLSPEERVKLQQRPAIGSSSILSIVQPILADVKARGDAALIELTRKFDRAELKDGKVTMLPPFDTPELLQGMKPEVREAINVAYKNIYSFHKAQKVTTGNRSAKEAGLASTESAAGDEEEAVLEMETMPGVLCRRFSRPIQRVGLYVPGGTAVLPSTALMLGIPAQVAGCPTIVLATPPRPDGSVAPEVLYVASLVGASCVLLAGGAQAVAALAYGTASVPKVDKIAGPGNQFVTAAKMCVQNDVGAQVSIDMPAGPSEVLVIADEEAPPSFVAADLLSQAEHGPDSQVVLVGIALSPARLSQIEAEVDRQARALPRCSVIRKAIEKSVTVLVKDREEAIRWSNEYAPEHLILQIRNAEEIVKDVTNAGSVFVGPWSPESCGDYASGTNHTLPTYGFARQYSGVSTSTFEKHITSQSLTADGLRALGPHVVNLARCEGLDAHAEAVSIRLRELEAGLNKVGRKALDL</sequence>
<evidence type="ECO:0000256" key="11">
    <source>
        <dbReference type="ARBA" id="ARBA00017884"/>
    </source>
</evidence>
<dbReference type="GO" id="GO:0004635">
    <property type="term" value="F:phosphoribosyl-AMP cyclohydrolase activity"/>
    <property type="evidence" value="ECO:0007669"/>
    <property type="project" value="UniProtKB-EC"/>
</dbReference>
<dbReference type="GO" id="GO:0051287">
    <property type="term" value="F:NAD binding"/>
    <property type="evidence" value="ECO:0007669"/>
    <property type="project" value="InterPro"/>
</dbReference>
<evidence type="ECO:0000256" key="24">
    <source>
        <dbReference type="SAM" id="SignalP"/>
    </source>
</evidence>
<dbReference type="GO" id="GO:0046872">
    <property type="term" value="F:metal ion binding"/>
    <property type="evidence" value="ECO:0007669"/>
    <property type="project" value="UniProtKB-KW"/>
</dbReference>
<keyword evidence="14" id="KW-0547">Nucleotide-binding</keyword>
<feature type="compositionally biased region" description="Low complexity" evidence="23">
    <location>
        <begin position="438"/>
        <end position="456"/>
    </location>
</feature>
<evidence type="ECO:0000256" key="16">
    <source>
        <dbReference type="ARBA" id="ARBA00022833"/>
    </source>
</evidence>
<dbReference type="PRINTS" id="PR00083">
    <property type="entry name" value="HOLDHDRGNASE"/>
</dbReference>
<dbReference type="Gene3D" id="3.40.50.1980">
    <property type="entry name" value="Nitrogenase molybdenum iron protein domain"/>
    <property type="match status" value="2"/>
</dbReference>
<dbReference type="InterPro" id="IPR016298">
    <property type="entry name" value="Histidine_synth_trifunct"/>
</dbReference>
<dbReference type="GO" id="GO:0005829">
    <property type="term" value="C:cytosol"/>
    <property type="evidence" value="ECO:0007669"/>
    <property type="project" value="TreeGrafter"/>
</dbReference>
<dbReference type="HAMAP" id="MF_01024">
    <property type="entry name" value="HisD"/>
    <property type="match status" value="1"/>
</dbReference>
<dbReference type="CDD" id="cd11546">
    <property type="entry name" value="NTP-PPase_His4"/>
    <property type="match status" value="1"/>
</dbReference>
<evidence type="ECO:0000256" key="19">
    <source>
        <dbReference type="ARBA" id="ARBA00023027"/>
    </source>
</evidence>
<dbReference type="InterPro" id="IPR002496">
    <property type="entry name" value="PRib_AMP_CycHydrolase_dom"/>
</dbReference>
<comment type="similarity">
    <text evidence="7">In the C-terminal section; belongs to the histidinol dehydrogenase family.</text>
</comment>
<name>A0A177TDF5_9BASI</name>
<accession>A0A177TDF5</accession>
<evidence type="ECO:0000256" key="20">
    <source>
        <dbReference type="ARBA" id="ARBA00023102"/>
    </source>
</evidence>
<gene>
    <name evidence="26" type="ORF">A4X13_0g6461</name>
</gene>
<dbReference type="EC" id="3.6.1.31" evidence="8"/>
<dbReference type="CDD" id="cd06572">
    <property type="entry name" value="Histidinol_dh"/>
    <property type="match status" value="1"/>
</dbReference>
<evidence type="ECO:0000313" key="27">
    <source>
        <dbReference type="Proteomes" id="UP000077521"/>
    </source>
</evidence>
<dbReference type="GO" id="GO:0005524">
    <property type="term" value="F:ATP binding"/>
    <property type="evidence" value="ECO:0007669"/>
    <property type="project" value="UniProtKB-KW"/>
</dbReference>
<evidence type="ECO:0000256" key="22">
    <source>
        <dbReference type="ARBA" id="ARBA00049489"/>
    </source>
</evidence>
<keyword evidence="13" id="KW-0479">Metal-binding</keyword>
<dbReference type="GO" id="GO:0000105">
    <property type="term" value="P:L-histidine biosynthetic process"/>
    <property type="evidence" value="ECO:0007669"/>
    <property type="project" value="UniProtKB-UniPathway"/>
</dbReference>
<dbReference type="FunFam" id="3.40.50.1980:FF:000002">
    <property type="entry name" value="Histidinol dehydrogenase, chloroplastic"/>
    <property type="match status" value="1"/>
</dbReference>
<keyword evidence="27" id="KW-1185">Reference proteome</keyword>
<dbReference type="InterPro" id="IPR001692">
    <property type="entry name" value="Histidinol_DH_CS"/>
</dbReference>
<reference evidence="26" key="1">
    <citation type="submission" date="2016-04" db="EMBL/GenBank/DDBJ databases">
        <authorList>
            <person name="Nguyen H.D."/>
            <person name="Samba Siva P."/>
            <person name="Cullis J."/>
            <person name="Levesque C.A."/>
            <person name="Hambleton S."/>
        </authorList>
    </citation>
    <scope>NUCLEOTIDE SEQUENCE</scope>
    <source>
        <strain evidence="26">DAOMC 236416</strain>
    </source>
</reference>
<comment type="catalytic activity">
    <reaction evidence="22">
        <text>L-histidinol + 2 NAD(+) + H2O = L-histidine + 2 NADH + 3 H(+)</text>
        <dbReference type="Rhea" id="RHEA:20641"/>
        <dbReference type="ChEBI" id="CHEBI:15377"/>
        <dbReference type="ChEBI" id="CHEBI:15378"/>
        <dbReference type="ChEBI" id="CHEBI:57540"/>
        <dbReference type="ChEBI" id="CHEBI:57595"/>
        <dbReference type="ChEBI" id="CHEBI:57699"/>
        <dbReference type="ChEBI" id="CHEBI:57945"/>
        <dbReference type="EC" id="1.1.1.23"/>
    </reaction>
</comment>
<evidence type="ECO:0000313" key="26">
    <source>
        <dbReference type="EMBL" id="KAE8244592.1"/>
    </source>
</evidence>
<dbReference type="PROSITE" id="PS00611">
    <property type="entry name" value="HISOL_DEHYDROGENASE"/>
    <property type="match status" value="1"/>
</dbReference>
<evidence type="ECO:0000256" key="18">
    <source>
        <dbReference type="ARBA" id="ARBA00023002"/>
    </source>
</evidence>